<dbReference type="Proteomes" id="UP001500383">
    <property type="component" value="Unassembled WGS sequence"/>
</dbReference>
<name>A0ABN2I9I1_9ACTN</name>
<keyword evidence="3" id="KW-1185">Reference proteome</keyword>
<feature type="region of interest" description="Disordered" evidence="1">
    <location>
        <begin position="1"/>
        <end position="23"/>
    </location>
</feature>
<evidence type="ECO:0000313" key="3">
    <source>
        <dbReference type="Proteomes" id="UP001500383"/>
    </source>
</evidence>
<evidence type="ECO:0000256" key="1">
    <source>
        <dbReference type="SAM" id="MobiDB-lite"/>
    </source>
</evidence>
<feature type="compositionally biased region" description="Basic and acidic residues" evidence="1">
    <location>
        <begin position="65"/>
        <end position="85"/>
    </location>
</feature>
<gene>
    <name evidence="2" type="ORF">GCM10009831_07020</name>
</gene>
<evidence type="ECO:0000313" key="2">
    <source>
        <dbReference type="EMBL" id="GAA1700930.1"/>
    </source>
</evidence>
<comment type="caution">
    <text evidence="2">The sequence shown here is derived from an EMBL/GenBank/DDBJ whole genome shotgun (WGS) entry which is preliminary data.</text>
</comment>
<feature type="region of interest" description="Disordered" evidence="1">
    <location>
        <begin position="60"/>
        <end position="85"/>
    </location>
</feature>
<dbReference type="EMBL" id="BAAAQG010000003">
    <property type="protein sequence ID" value="GAA1700930.1"/>
    <property type="molecule type" value="Genomic_DNA"/>
</dbReference>
<proteinExistence type="predicted"/>
<organism evidence="2 3">
    <name type="scientific">Dietzia cercidiphylli</name>
    <dbReference type="NCBI Taxonomy" id="498199"/>
    <lineage>
        <taxon>Bacteria</taxon>
        <taxon>Bacillati</taxon>
        <taxon>Actinomycetota</taxon>
        <taxon>Actinomycetes</taxon>
        <taxon>Mycobacteriales</taxon>
        <taxon>Dietziaceae</taxon>
        <taxon>Dietzia</taxon>
    </lineage>
</organism>
<accession>A0ABN2I9I1</accession>
<protein>
    <submittedName>
        <fullName evidence="2">Uncharacterized protein</fullName>
    </submittedName>
</protein>
<sequence length="85" mass="8723">MGADGSTLPKSRHAGRGIPDPSAPAILIPWGTCGILVELPGQGGELVWPPGPAIAGLVGRARPGRVSDHPPEKWEGDTPDRVDAS</sequence>
<reference evidence="2 3" key="1">
    <citation type="journal article" date="2019" name="Int. J. Syst. Evol. Microbiol.">
        <title>The Global Catalogue of Microorganisms (GCM) 10K type strain sequencing project: providing services to taxonomists for standard genome sequencing and annotation.</title>
        <authorList>
            <consortium name="The Broad Institute Genomics Platform"/>
            <consortium name="The Broad Institute Genome Sequencing Center for Infectious Disease"/>
            <person name="Wu L."/>
            <person name="Ma J."/>
        </authorList>
    </citation>
    <scope>NUCLEOTIDE SEQUENCE [LARGE SCALE GENOMIC DNA]</scope>
    <source>
        <strain evidence="2 3">JCM 16002</strain>
    </source>
</reference>